<dbReference type="PROSITE" id="PS00867">
    <property type="entry name" value="CPSASE_2"/>
    <property type="match status" value="1"/>
</dbReference>
<dbReference type="Gene3D" id="3.30.1360.40">
    <property type="match status" value="1"/>
</dbReference>
<name>A0ABT3ZHJ7_9BURK</name>
<dbReference type="Gene3D" id="3.30.470.20">
    <property type="entry name" value="ATP-grasp fold, B domain"/>
    <property type="match status" value="1"/>
</dbReference>
<dbReference type="SMART" id="SM00796">
    <property type="entry name" value="AHS1"/>
    <property type="match status" value="1"/>
</dbReference>
<accession>A0ABT3ZHJ7</accession>
<feature type="domain" description="Biotin carboxylation" evidence="11">
    <location>
        <begin position="1"/>
        <end position="447"/>
    </location>
</feature>
<dbReference type="SUPFAM" id="SSF50891">
    <property type="entry name" value="Cyclophilin-like"/>
    <property type="match status" value="2"/>
</dbReference>
<dbReference type="PROSITE" id="PS50975">
    <property type="entry name" value="ATP_GRASP"/>
    <property type="match status" value="1"/>
</dbReference>
<keyword evidence="4" id="KW-0378">Hydrolase</keyword>
<dbReference type="InterPro" id="IPR000089">
    <property type="entry name" value="Biotin_lipoyl"/>
</dbReference>
<keyword evidence="13" id="KW-1185">Reference proteome</keyword>
<dbReference type="InterPro" id="IPR005482">
    <property type="entry name" value="Biotin_COase_C"/>
</dbReference>
<dbReference type="SMART" id="SM00878">
    <property type="entry name" value="Biotin_carb_C"/>
    <property type="match status" value="1"/>
</dbReference>
<evidence type="ECO:0000256" key="2">
    <source>
        <dbReference type="ARBA" id="ARBA00022598"/>
    </source>
</evidence>
<proteinExistence type="predicted"/>
<feature type="region of interest" description="Disordered" evidence="8">
    <location>
        <begin position="1148"/>
        <end position="1168"/>
    </location>
</feature>
<dbReference type="Pfam" id="PF00289">
    <property type="entry name" value="Biotin_carb_N"/>
    <property type="match status" value="1"/>
</dbReference>
<dbReference type="InterPro" id="IPR011764">
    <property type="entry name" value="Biotin_carboxylation_dom"/>
</dbReference>
<reference evidence="12" key="1">
    <citation type="submission" date="2022-11" db="EMBL/GenBank/DDBJ databases">
        <title>Robbsia betulipollinis sp. nov., isolated from pollen of birch (Betula pendula).</title>
        <authorList>
            <person name="Shi H."/>
            <person name="Ambika Manirajan B."/>
            <person name="Ratering S."/>
            <person name="Geissler-Plaum R."/>
            <person name="Schnell S."/>
        </authorList>
    </citation>
    <scope>NUCLEOTIDE SEQUENCE</scope>
    <source>
        <strain evidence="12">Bb-Pol-6</strain>
    </source>
</reference>
<evidence type="ECO:0000256" key="3">
    <source>
        <dbReference type="ARBA" id="ARBA00022741"/>
    </source>
</evidence>
<dbReference type="PANTHER" id="PTHR18866">
    <property type="entry name" value="CARBOXYLASE:PYRUVATE/ACETYL-COA/PROPIONYL-COA CARBOXYLASE"/>
    <property type="match status" value="1"/>
</dbReference>
<evidence type="ECO:0000256" key="8">
    <source>
        <dbReference type="SAM" id="MobiDB-lite"/>
    </source>
</evidence>
<evidence type="ECO:0000256" key="5">
    <source>
        <dbReference type="ARBA" id="ARBA00022840"/>
    </source>
</evidence>
<evidence type="ECO:0000256" key="6">
    <source>
        <dbReference type="ARBA" id="ARBA00023267"/>
    </source>
</evidence>
<dbReference type="NCBIfam" id="TIGR00724">
    <property type="entry name" value="urea_amlyse_rel"/>
    <property type="match status" value="1"/>
</dbReference>
<dbReference type="SUPFAM" id="SSF51230">
    <property type="entry name" value="Single hybrid motif"/>
    <property type="match status" value="1"/>
</dbReference>
<dbReference type="RefSeq" id="WP_267845194.1">
    <property type="nucleotide sequence ID" value="NZ_JAPMXC010000001.1"/>
</dbReference>
<dbReference type="SUPFAM" id="SSF52440">
    <property type="entry name" value="PreATP-grasp domain"/>
    <property type="match status" value="1"/>
</dbReference>
<dbReference type="SUPFAM" id="SSF56059">
    <property type="entry name" value="Glutathione synthetase ATP-binding domain-like"/>
    <property type="match status" value="1"/>
</dbReference>
<dbReference type="Pfam" id="PF02785">
    <property type="entry name" value="Biotin_carb_C"/>
    <property type="match status" value="1"/>
</dbReference>
<dbReference type="SUPFAM" id="SSF160467">
    <property type="entry name" value="PH0987 N-terminal domain-like"/>
    <property type="match status" value="1"/>
</dbReference>
<feature type="domain" description="ATP-grasp" evidence="10">
    <location>
        <begin position="120"/>
        <end position="317"/>
    </location>
</feature>
<dbReference type="PROSITE" id="PS50968">
    <property type="entry name" value="BIOTINYL_LIPOYL"/>
    <property type="match status" value="1"/>
</dbReference>
<evidence type="ECO:0000313" key="13">
    <source>
        <dbReference type="Proteomes" id="UP001082899"/>
    </source>
</evidence>
<dbReference type="PROSITE" id="PS50979">
    <property type="entry name" value="BC"/>
    <property type="match status" value="1"/>
</dbReference>
<dbReference type="Pfam" id="PF00364">
    <property type="entry name" value="Biotin_lipoyl"/>
    <property type="match status" value="1"/>
</dbReference>
<evidence type="ECO:0000256" key="4">
    <source>
        <dbReference type="ARBA" id="ARBA00022801"/>
    </source>
</evidence>
<dbReference type="Pfam" id="PF02786">
    <property type="entry name" value="CPSase_L_D2"/>
    <property type="match status" value="1"/>
</dbReference>
<evidence type="ECO:0000256" key="7">
    <source>
        <dbReference type="PROSITE-ProRule" id="PRU00409"/>
    </source>
</evidence>
<dbReference type="InterPro" id="IPR011053">
    <property type="entry name" value="Single_hybrid_motif"/>
</dbReference>
<dbReference type="PROSITE" id="PS00866">
    <property type="entry name" value="CPSASE_1"/>
    <property type="match status" value="1"/>
</dbReference>
<dbReference type="NCBIfam" id="TIGR02712">
    <property type="entry name" value="urea_carbox"/>
    <property type="match status" value="1"/>
</dbReference>
<dbReference type="InterPro" id="IPR005481">
    <property type="entry name" value="BC-like_N"/>
</dbReference>
<dbReference type="InterPro" id="IPR011054">
    <property type="entry name" value="Rudment_hybrid_motif"/>
</dbReference>
<dbReference type="InterPro" id="IPR005479">
    <property type="entry name" value="CPAse_ATP-bd"/>
</dbReference>
<dbReference type="Pfam" id="PF02626">
    <property type="entry name" value="CT_A_B"/>
    <property type="match status" value="1"/>
</dbReference>
<dbReference type="Proteomes" id="UP001082899">
    <property type="component" value="Unassembled WGS sequence"/>
</dbReference>
<keyword evidence="5 7" id="KW-0067">ATP-binding</keyword>
<dbReference type="Pfam" id="PF02682">
    <property type="entry name" value="CT_C_D"/>
    <property type="match status" value="1"/>
</dbReference>
<dbReference type="PROSITE" id="PS00188">
    <property type="entry name" value="BIOTIN"/>
    <property type="match status" value="1"/>
</dbReference>
<evidence type="ECO:0000313" key="12">
    <source>
        <dbReference type="EMBL" id="MCY0385999.1"/>
    </source>
</evidence>
<evidence type="ECO:0000259" key="10">
    <source>
        <dbReference type="PROSITE" id="PS50975"/>
    </source>
</evidence>
<dbReference type="CDD" id="cd06850">
    <property type="entry name" value="biotinyl_domain"/>
    <property type="match status" value="1"/>
</dbReference>
<dbReference type="InterPro" id="IPR050856">
    <property type="entry name" value="Biotin_carboxylase_complex"/>
</dbReference>
<evidence type="ECO:0000256" key="1">
    <source>
        <dbReference type="ARBA" id="ARBA00001953"/>
    </source>
</evidence>
<dbReference type="InterPro" id="IPR016185">
    <property type="entry name" value="PreATP-grasp_dom_sf"/>
</dbReference>
<dbReference type="InterPro" id="IPR014084">
    <property type="entry name" value="Urea_COase"/>
</dbReference>
<dbReference type="InterPro" id="IPR001882">
    <property type="entry name" value="Biotin_BS"/>
</dbReference>
<dbReference type="Gene3D" id="2.40.50.100">
    <property type="match status" value="1"/>
</dbReference>
<keyword evidence="6" id="KW-0092">Biotin</keyword>
<organism evidence="12 13">
    <name type="scientific">Robbsia betulipollinis</name>
    <dbReference type="NCBI Taxonomy" id="2981849"/>
    <lineage>
        <taxon>Bacteria</taxon>
        <taxon>Pseudomonadati</taxon>
        <taxon>Pseudomonadota</taxon>
        <taxon>Betaproteobacteria</taxon>
        <taxon>Burkholderiales</taxon>
        <taxon>Burkholderiaceae</taxon>
        <taxon>Robbsia</taxon>
    </lineage>
</organism>
<keyword evidence="2 12" id="KW-0436">Ligase</keyword>
<dbReference type="EC" id="6.3.4.6" evidence="12"/>
<dbReference type="Gene3D" id="2.40.100.10">
    <property type="entry name" value="Cyclophilin-like"/>
    <property type="match status" value="2"/>
</dbReference>
<sequence length="1252" mass="133444">MFDTVLIANRGEIACRIARTLKRLGIRCVAVYSDADRNSPHVRAADVAIGLGGQSAADSYLRADAIIAAARESGAQAIIPGYGFLSENADFARRCEAAGLAFIGPTPEQMDQFGLKHAARELAAAAGVPLTPGSGLLSDADAALAAAAGIGYPVMLKSTAGGGGIGLTRCNDAAELRAAFESVQRLGQAFFANAGVFVERFVADARHVEVQIFGNGQGGVVALGERDCSLQRRNQKVVEETPAPHLPAATRTRLLAAARELGRSVSYRSAGTVEFIYDAAQDAFYFLEVNARLQVEHAITEAVTGIDLVEWMVRTAAGEPPACLAQEDAGIVSQGAAIEVRLYAEDPLHQFAPSPGTLTEVAFPDDVRVDGWIETGTEVSPNYDPMLAKLIVHAADRDAAIAAMTRALAQTRLSGIATNLDYLRQVVAGEAFQSGQVSTKALDGFVYRPNVIEIVEGGTYSTVQDYPGRVGYWDIGVPPSGPMDDWAFRLGNRIVGNPADAAGIEATVLGPTLRFHCDAVVALTGAASDATLDGAPAAFWTPLPVRAGQTLRLGKTTNGCRTYLAVRHGFDLPLYLGSRATFALGQFGGHAGRTLRARDLLTVAPSTLASADAPASMPTPAVCVPAALPHAMIPAYGREWDIGVLYGPHGAPDFFTPASIDLFFSTAWEVHYNSNRLGIRLNGPKPEWARSDGGEAGLHPSNIHDCEYAIGSINFTGDMPVILTRDGPSLGGFVCAATIAKAELWKVGQVRPGDRIRFRCIDFAQALVLEKAQDAWIEQWDDAPAEVVAVLTTPVTTIASPTAGVPSHADTVRGTPILHRFDATAARPKAVFRQAGDKYILVEYGENILDLNLRFRIHALMEALQAARIEGVLELSPGVRSVQVRYDSRIIAQRALVEALAHADAALSGIETMRVPSRVVHLPMAYEDSATLDAVARYRQSVRDTAPWLPRNTEFIRRINGLDSNDVVRDTIFETSYMVLGLGDVYLGAPCAVPVDPRHRLLTSKYNPARTYTAEGTVGIGGVYMCIYGMDSPGGYQLVGRTVPIWNKFLKNAAFVDGKPWLLRFFDQVRFYSVTEAELDRLRDDFRAGRATVRIEEEIFDLGEYNAFLARIAPDMAEFRARQAAAYAVEVAHWAAEADAEAASASAPGAGAASADGAGKQAADGADGDPVASDIAGNVWKLLVDAGAQVKSGDTLLIVEAMKMEFPIVAPRDGVVGAVHCRQGTTVNVGEPLVSLRPLAADAVPGIDPARA</sequence>
<protein>
    <submittedName>
        <fullName evidence="12">Urea carboxylase</fullName>
        <ecNumber evidence="12">6.3.4.6</ecNumber>
    </submittedName>
</protein>
<evidence type="ECO:0000259" key="11">
    <source>
        <dbReference type="PROSITE" id="PS50979"/>
    </source>
</evidence>
<dbReference type="InterPro" id="IPR029000">
    <property type="entry name" value="Cyclophilin-like_dom_sf"/>
</dbReference>
<dbReference type="GO" id="GO:0004847">
    <property type="term" value="F:urea carboxylase activity"/>
    <property type="evidence" value="ECO:0007669"/>
    <property type="project" value="UniProtKB-EC"/>
</dbReference>
<dbReference type="InterPro" id="IPR003833">
    <property type="entry name" value="CT_C_D"/>
</dbReference>
<comment type="cofactor">
    <cofactor evidence="1">
        <name>biotin</name>
        <dbReference type="ChEBI" id="CHEBI:57586"/>
    </cofactor>
</comment>
<dbReference type="InterPro" id="IPR003778">
    <property type="entry name" value="CT_A_B"/>
</dbReference>
<dbReference type="PANTHER" id="PTHR18866:SF128">
    <property type="entry name" value="UREA AMIDOLYASE"/>
    <property type="match status" value="1"/>
</dbReference>
<evidence type="ECO:0000259" key="9">
    <source>
        <dbReference type="PROSITE" id="PS50968"/>
    </source>
</evidence>
<dbReference type="InterPro" id="IPR011761">
    <property type="entry name" value="ATP-grasp"/>
</dbReference>
<dbReference type="SUPFAM" id="SSF51246">
    <property type="entry name" value="Rudiment single hybrid motif"/>
    <property type="match status" value="1"/>
</dbReference>
<gene>
    <name evidence="12" type="primary">uca</name>
    <name evidence="12" type="ORF">OVY01_01810</name>
</gene>
<keyword evidence="3 7" id="KW-0547">Nucleotide-binding</keyword>
<comment type="caution">
    <text evidence="12">The sequence shown here is derived from an EMBL/GenBank/DDBJ whole genome shotgun (WGS) entry which is preliminary data.</text>
</comment>
<dbReference type="EMBL" id="JAPMXC010000001">
    <property type="protein sequence ID" value="MCY0385999.1"/>
    <property type="molecule type" value="Genomic_DNA"/>
</dbReference>
<feature type="domain" description="Lipoyl-binding" evidence="9">
    <location>
        <begin position="1161"/>
        <end position="1237"/>
    </location>
</feature>
<dbReference type="SMART" id="SM00797">
    <property type="entry name" value="AHS2"/>
    <property type="match status" value="1"/>
</dbReference>